<evidence type="ECO:0000313" key="2">
    <source>
        <dbReference type="EMBL" id="MQY10468.1"/>
    </source>
</evidence>
<dbReference type="Pfam" id="PF19733">
    <property type="entry name" value="DUF6223"/>
    <property type="match status" value="1"/>
</dbReference>
<evidence type="ECO:0000313" key="3">
    <source>
        <dbReference type="Proteomes" id="UP000466345"/>
    </source>
</evidence>
<keyword evidence="3" id="KW-1185">Reference proteome</keyword>
<name>A0A7K0CAM5_9ACTN</name>
<comment type="caution">
    <text evidence="2">The sequence shown here is derived from an EMBL/GenBank/DDBJ whole genome shotgun (WGS) entry which is preliminary data.</text>
</comment>
<dbReference type="Proteomes" id="UP000466345">
    <property type="component" value="Unassembled WGS sequence"/>
</dbReference>
<evidence type="ECO:0000256" key="1">
    <source>
        <dbReference type="SAM" id="Phobius"/>
    </source>
</evidence>
<dbReference type="InterPro" id="IPR045770">
    <property type="entry name" value="DUF6223"/>
</dbReference>
<gene>
    <name evidence="2" type="ORF">SRB5_05760</name>
</gene>
<dbReference type="EMBL" id="WEGJ01000001">
    <property type="protein sequence ID" value="MQY10468.1"/>
    <property type="molecule type" value="Genomic_DNA"/>
</dbReference>
<keyword evidence="1" id="KW-1133">Transmembrane helix</keyword>
<accession>A0A7K0CAM5</accession>
<keyword evidence="1" id="KW-0472">Membrane</keyword>
<feature type="transmembrane region" description="Helical" evidence="1">
    <location>
        <begin position="33"/>
        <end position="52"/>
    </location>
</feature>
<feature type="transmembrane region" description="Helical" evidence="1">
    <location>
        <begin position="88"/>
        <end position="110"/>
    </location>
</feature>
<protein>
    <submittedName>
        <fullName evidence="2">Uncharacterized protein</fullName>
    </submittedName>
</protein>
<organism evidence="2 3">
    <name type="scientific">Streptomyces smaragdinus</name>
    <dbReference type="NCBI Taxonomy" id="2585196"/>
    <lineage>
        <taxon>Bacteria</taxon>
        <taxon>Bacillati</taxon>
        <taxon>Actinomycetota</taxon>
        <taxon>Actinomycetes</taxon>
        <taxon>Kitasatosporales</taxon>
        <taxon>Streptomycetaceae</taxon>
        <taxon>Streptomyces</taxon>
    </lineage>
</organism>
<reference evidence="2 3" key="1">
    <citation type="submission" date="2019-10" db="EMBL/GenBank/DDBJ databases">
        <title>Streptomyces smaragdinus sp. nov. and Streptomyces fabii sp. nov., isolated from the gut of fungus growing-termite Macrotermes natalensis.</title>
        <authorList>
            <person name="Schwitalla J."/>
            <person name="Benndorf R."/>
            <person name="Martin K."/>
            <person name="De Beer W."/>
            <person name="Kaster A.-K."/>
            <person name="Vollmers J."/>
            <person name="Poulsen M."/>
            <person name="Beemelmanns C."/>
        </authorList>
    </citation>
    <scope>NUCLEOTIDE SEQUENCE [LARGE SCALE GENOMIC DNA]</scope>
    <source>
        <strain evidence="2 3">RB5</strain>
    </source>
</reference>
<keyword evidence="1" id="KW-0812">Transmembrane</keyword>
<feature type="transmembrane region" description="Helical" evidence="1">
    <location>
        <begin position="64"/>
        <end position="82"/>
    </location>
</feature>
<proteinExistence type="predicted"/>
<dbReference type="RefSeq" id="WP_153449740.1">
    <property type="nucleotide sequence ID" value="NZ_WEGJ01000001.1"/>
</dbReference>
<dbReference type="AlphaFoldDB" id="A0A7K0CAM5"/>
<sequence>MSVRSLSAEAVHSPVVSAAAEAYDLTAGRVGSVAAALLGVAAVAIGVLALRARDGASPTRARTALGLGLAGAAAGAVLAATADGGPGSGSGIVGSVVAVLVGLGGAALGWRALARTRRAR</sequence>